<dbReference type="AlphaFoldDB" id="A0A8H5X4T3"/>
<dbReference type="PANTHER" id="PTHR36206:SF12">
    <property type="entry name" value="ASPERCRYPTIN BIOSYNTHESIS CLUSTER-SPECIFIC TRANSCRIPTION REGULATOR ATNN-RELATED"/>
    <property type="match status" value="1"/>
</dbReference>
<proteinExistence type="predicted"/>
<keyword evidence="7" id="KW-0732">Signal</keyword>
<gene>
    <name evidence="8" type="ORF">FDENT_8164</name>
</gene>
<comment type="caution">
    <text evidence="8">The sequence shown here is derived from an EMBL/GenBank/DDBJ whole genome shotgun (WGS) entry which is preliminary data.</text>
</comment>
<sequence>MRIALVASLLFSCFESFHGDWETAIQQVYNVFNILKRLSNDKERQGTDSVTDIELDVELTLRRLELQILLFLAMAPMMEHPNDLDFEEVVLDLPDQFTTFNEAFTAVTELAVSILRHSRVSARCETDSGHWDFLARQKEHLQGLMNRWSKAYEPMFLEACQNIVDREHLGVLQVPICAWKCEILIATSMSDTEAVFDGFTDQFQRMTHFARYVLRKDQELRDSDGPRLQYGMGLIMALFFTATRCRNFFVRRDAIAILRE</sequence>
<evidence type="ECO:0000256" key="5">
    <source>
        <dbReference type="ARBA" id="ARBA00023163"/>
    </source>
</evidence>
<dbReference type="InterPro" id="IPR052360">
    <property type="entry name" value="Transcr_Regulatory_Proteins"/>
</dbReference>
<dbReference type="Proteomes" id="UP000562682">
    <property type="component" value="Unassembled WGS sequence"/>
</dbReference>
<feature type="chain" id="PRO_5034930753" evidence="7">
    <location>
        <begin position="20"/>
        <end position="260"/>
    </location>
</feature>
<dbReference type="GO" id="GO:0003677">
    <property type="term" value="F:DNA binding"/>
    <property type="evidence" value="ECO:0007669"/>
    <property type="project" value="UniProtKB-KW"/>
</dbReference>
<keyword evidence="3" id="KW-0805">Transcription regulation</keyword>
<keyword evidence="4" id="KW-0238">DNA-binding</keyword>
<keyword evidence="9" id="KW-1185">Reference proteome</keyword>
<protein>
    <submittedName>
        <fullName evidence="8">Transcriptional regulatory</fullName>
    </submittedName>
</protein>
<keyword evidence="6" id="KW-0539">Nucleus</keyword>
<evidence type="ECO:0000256" key="6">
    <source>
        <dbReference type="ARBA" id="ARBA00023242"/>
    </source>
</evidence>
<dbReference type="PANTHER" id="PTHR36206">
    <property type="entry name" value="ASPERCRYPTIN BIOSYNTHESIS CLUSTER-SPECIFIC TRANSCRIPTION REGULATOR ATNN-RELATED"/>
    <property type="match status" value="1"/>
</dbReference>
<dbReference type="GO" id="GO:0046872">
    <property type="term" value="F:metal ion binding"/>
    <property type="evidence" value="ECO:0007669"/>
    <property type="project" value="UniProtKB-KW"/>
</dbReference>
<evidence type="ECO:0000313" key="9">
    <source>
        <dbReference type="Proteomes" id="UP000562682"/>
    </source>
</evidence>
<keyword evidence="2" id="KW-0862">Zinc</keyword>
<evidence type="ECO:0000256" key="7">
    <source>
        <dbReference type="SAM" id="SignalP"/>
    </source>
</evidence>
<evidence type="ECO:0000256" key="4">
    <source>
        <dbReference type="ARBA" id="ARBA00023125"/>
    </source>
</evidence>
<keyword evidence="1" id="KW-0479">Metal-binding</keyword>
<evidence type="ECO:0000256" key="2">
    <source>
        <dbReference type="ARBA" id="ARBA00022833"/>
    </source>
</evidence>
<reference evidence="8 9" key="1">
    <citation type="submission" date="2020-05" db="EMBL/GenBank/DDBJ databases">
        <title>Identification and distribution of gene clusters putatively required for synthesis of sphingolipid metabolism inhibitors in phylogenetically diverse species of the filamentous fungus Fusarium.</title>
        <authorList>
            <person name="Kim H.-S."/>
            <person name="Busman M."/>
            <person name="Brown D.W."/>
            <person name="Divon H."/>
            <person name="Uhlig S."/>
            <person name="Proctor R.H."/>
        </authorList>
    </citation>
    <scope>NUCLEOTIDE SEQUENCE [LARGE SCALE GENOMIC DNA]</scope>
    <source>
        <strain evidence="8 9">NRRL 25311</strain>
    </source>
</reference>
<name>A0A8H5X4T3_9HYPO</name>
<accession>A0A8H5X4T3</accession>
<feature type="signal peptide" evidence="7">
    <location>
        <begin position="1"/>
        <end position="19"/>
    </location>
</feature>
<dbReference type="EMBL" id="JAAOAK010000238">
    <property type="protein sequence ID" value="KAF5681393.1"/>
    <property type="molecule type" value="Genomic_DNA"/>
</dbReference>
<evidence type="ECO:0000313" key="8">
    <source>
        <dbReference type="EMBL" id="KAF5681393.1"/>
    </source>
</evidence>
<evidence type="ECO:0000256" key="3">
    <source>
        <dbReference type="ARBA" id="ARBA00023015"/>
    </source>
</evidence>
<evidence type="ECO:0000256" key="1">
    <source>
        <dbReference type="ARBA" id="ARBA00022723"/>
    </source>
</evidence>
<keyword evidence="5" id="KW-0804">Transcription</keyword>
<organism evidence="8 9">
    <name type="scientific">Fusarium denticulatum</name>
    <dbReference type="NCBI Taxonomy" id="48507"/>
    <lineage>
        <taxon>Eukaryota</taxon>
        <taxon>Fungi</taxon>
        <taxon>Dikarya</taxon>
        <taxon>Ascomycota</taxon>
        <taxon>Pezizomycotina</taxon>
        <taxon>Sordariomycetes</taxon>
        <taxon>Hypocreomycetidae</taxon>
        <taxon>Hypocreales</taxon>
        <taxon>Nectriaceae</taxon>
        <taxon>Fusarium</taxon>
        <taxon>Fusarium fujikuroi species complex</taxon>
    </lineage>
</organism>